<name>A0A8H4N4D9_9PEZI</name>
<protein>
    <recommendedName>
        <fullName evidence="5">Integral membrane protein</fullName>
    </recommendedName>
</protein>
<keyword evidence="2" id="KW-1133">Transmembrane helix</keyword>
<dbReference type="PANTHER" id="PTHR35179:SF1">
    <property type="entry name" value="INTEGRAL MEMBRANE PROTEIN"/>
    <property type="match status" value="1"/>
</dbReference>
<feature type="transmembrane region" description="Helical" evidence="2">
    <location>
        <begin position="42"/>
        <end position="65"/>
    </location>
</feature>
<evidence type="ECO:0008006" key="5">
    <source>
        <dbReference type="Google" id="ProtNLM"/>
    </source>
</evidence>
<keyword evidence="2" id="KW-0472">Membrane</keyword>
<proteinExistence type="predicted"/>
<evidence type="ECO:0000313" key="3">
    <source>
        <dbReference type="EMBL" id="KAF4305546.1"/>
    </source>
</evidence>
<feature type="region of interest" description="Disordered" evidence="1">
    <location>
        <begin position="284"/>
        <end position="306"/>
    </location>
</feature>
<organism evidence="3 4">
    <name type="scientific">Botryosphaeria dothidea</name>
    <dbReference type="NCBI Taxonomy" id="55169"/>
    <lineage>
        <taxon>Eukaryota</taxon>
        <taxon>Fungi</taxon>
        <taxon>Dikarya</taxon>
        <taxon>Ascomycota</taxon>
        <taxon>Pezizomycotina</taxon>
        <taxon>Dothideomycetes</taxon>
        <taxon>Dothideomycetes incertae sedis</taxon>
        <taxon>Botryosphaeriales</taxon>
        <taxon>Botryosphaeriaceae</taxon>
        <taxon>Botryosphaeria</taxon>
    </lineage>
</organism>
<gene>
    <name evidence="3" type="ORF">GTA08_BOTSDO06386</name>
</gene>
<feature type="compositionally biased region" description="Polar residues" evidence="1">
    <location>
        <begin position="328"/>
        <end position="338"/>
    </location>
</feature>
<feature type="transmembrane region" description="Helical" evidence="2">
    <location>
        <begin position="190"/>
        <end position="211"/>
    </location>
</feature>
<feature type="region of interest" description="Disordered" evidence="1">
    <location>
        <begin position="322"/>
        <end position="363"/>
    </location>
</feature>
<comment type="caution">
    <text evidence="3">The sequence shown here is derived from an EMBL/GenBank/DDBJ whole genome shotgun (WGS) entry which is preliminary data.</text>
</comment>
<evidence type="ECO:0000256" key="2">
    <source>
        <dbReference type="SAM" id="Phobius"/>
    </source>
</evidence>
<dbReference type="Proteomes" id="UP000572817">
    <property type="component" value="Unassembled WGS sequence"/>
</dbReference>
<dbReference type="EMBL" id="WWBZ02000040">
    <property type="protein sequence ID" value="KAF4305546.1"/>
    <property type="molecule type" value="Genomic_DNA"/>
</dbReference>
<dbReference type="PANTHER" id="PTHR35179">
    <property type="entry name" value="PROTEIN CBG02620"/>
    <property type="match status" value="1"/>
</dbReference>
<keyword evidence="4" id="KW-1185">Reference proteome</keyword>
<feature type="transmembrane region" description="Helical" evidence="2">
    <location>
        <begin position="152"/>
        <end position="169"/>
    </location>
</feature>
<sequence length="363" mass="41164">MSASATDTKVSSIAFGFFLGFGYLTAWDAFKISSKNRNPLRSLFVWMVWAELIANLAIAILAWLFLEGVLPPTFPTFFFILACWVLEIQFILQIIVNRVAIISMDHRLIHWIRWGTIIFISLINISVFCIWLPANLGAGEPFLKVNAVWDKITKVLIGLNDAALNWYFISQVKKRLVANGLQKYNALARFNTQIILISIGMDLLIIGTMFLDNGVVFMQFHPVAYTVKLKIELSMTNLITRISKESINDRMGTTSTSHGHSRFTFNPARTTATGKDVALEMFPEPNHTSTVSAQKHTSTDPAPESMNHIYTKREVTVQVSDPHEITPDGSQMEQASSRGSKEHVEYNRHRQDDEVPLSWQERR</sequence>
<evidence type="ECO:0000256" key="1">
    <source>
        <dbReference type="SAM" id="MobiDB-lite"/>
    </source>
</evidence>
<reference evidence="3" key="1">
    <citation type="submission" date="2020-04" db="EMBL/GenBank/DDBJ databases">
        <title>Genome Assembly and Annotation of Botryosphaeria dothidea sdau 11-99, a Latent Pathogen of Apple Fruit Ring Rot in China.</title>
        <authorList>
            <person name="Yu C."/>
            <person name="Diao Y."/>
            <person name="Lu Q."/>
            <person name="Zhao J."/>
            <person name="Cui S."/>
            <person name="Peng C."/>
            <person name="He B."/>
            <person name="Liu H."/>
        </authorList>
    </citation>
    <scope>NUCLEOTIDE SEQUENCE [LARGE SCALE GENOMIC DNA]</scope>
    <source>
        <strain evidence="3">Sdau11-99</strain>
    </source>
</reference>
<feature type="transmembrane region" description="Helical" evidence="2">
    <location>
        <begin position="111"/>
        <end position="132"/>
    </location>
</feature>
<accession>A0A8H4N4D9</accession>
<evidence type="ECO:0000313" key="4">
    <source>
        <dbReference type="Proteomes" id="UP000572817"/>
    </source>
</evidence>
<keyword evidence="2" id="KW-0812">Transmembrane</keyword>
<feature type="transmembrane region" description="Helical" evidence="2">
    <location>
        <begin position="12"/>
        <end position="30"/>
    </location>
</feature>
<dbReference type="OrthoDB" id="3205825at2759"/>
<feature type="transmembrane region" description="Helical" evidence="2">
    <location>
        <begin position="77"/>
        <end position="99"/>
    </location>
</feature>
<feature type="compositionally biased region" description="Polar residues" evidence="1">
    <location>
        <begin position="286"/>
        <end position="300"/>
    </location>
</feature>
<dbReference type="AlphaFoldDB" id="A0A8H4N4D9"/>
<feature type="compositionally biased region" description="Basic and acidic residues" evidence="1">
    <location>
        <begin position="339"/>
        <end position="353"/>
    </location>
</feature>